<dbReference type="RefSeq" id="WP_168567544.1">
    <property type="nucleotide sequence ID" value="NZ_CP051167.1"/>
</dbReference>
<dbReference type="Pfam" id="PF00400">
    <property type="entry name" value="WD40"/>
    <property type="match status" value="14"/>
</dbReference>
<dbReference type="PROSITE" id="PS50294">
    <property type="entry name" value="WD_REPEATS_REGION"/>
    <property type="match status" value="14"/>
</dbReference>
<dbReference type="PROSITE" id="PS00678">
    <property type="entry name" value="WD_REPEATS_1"/>
    <property type="match status" value="3"/>
</dbReference>
<dbReference type="InterPro" id="IPR015943">
    <property type="entry name" value="WD40/YVTN_repeat-like_dom_sf"/>
</dbReference>
<dbReference type="PRINTS" id="PR00320">
    <property type="entry name" value="GPROTEINBRPT"/>
</dbReference>
<dbReference type="InterPro" id="IPR020472">
    <property type="entry name" value="WD40_PAC1"/>
</dbReference>
<dbReference type="CDD" id="cd00200">
    <property type="entry name" value="WD40"/>
    <property type="match status" value="2"/>
</dbReference>
<dbReference type="InterPro" id="IPR049052">
    <property type="entry name" value="nSTAND1"/>
</dbReference>
<accession>A0A6H1TTB9</accession>
<feature type="repeat" description="WD" evidence="3">
    <location>
        <begin position="1149"/>
        <end position="1190"/>
    </location>
</feature>
<feature type="repeat" description="WD" evidence="3">
    <location>
        <begin position="1066"/>
        <end position="1098"/>
    </location>
</feature>
<dbReference type="SUPFAM" id="SSF48452">
    <property type="entry name" value="TPR-like"/>
    <property type="match status" value="1"/>
</dbReference>
<reference evidence="5 6" key="1">
    <citation type="submission" date="2020-04" db="EMBL/GenBank/DDBJ databases">
        <authorList>
            <person name="Basu S."/>
            <person name="Maruthanayagam V."/>
            <person name="Chakraborty S."/>
            <person name="Pramanik A."/>
            <person name="Mukherjee J."/>
            <person name="Brink B."/>
        </authorList>
    </citation>
    <scope>NUCLEOTIDE SEQUENCE [LARGE SCALE GENOMIC DNA]</scope>
    <source>
        <strain evidence="5 6">AP17</strain>
    </source>
</reference>
<dbReference type="InterPro" id="IPR011990">
    <property type="entry name" value="TPR-like_helical_dom_sf"/>
</dbReference>
<sequence>MGEGVKTDSPYALESDAYNERSLHTSVRAIALSQGQFALILMRCNYSFLRSRAIAQLETLCRDDPQIPDKPLESLVLPNTVTTLYTTIAEFLGDRKPLGLMILGLESAIALESLLISTNQMREEFRKNFPFPLILWVNEDLLATAIRFAPDFKSWAATSIKFELSSAELLAFLRGETRDRLGKILQIGGADFGRNWTIARPIEAIARGEVEFALKDLEWRGIDLETDLRAQVEFLRGFDDFCQDRLDTAEIAYQKSLAICEAGERPSENYREGDRGLSPPGTPECHGTVLFYLGLLYARRAELVRGTSPEENRVRERQHWESARDYFQEALSVFHEAERFDLVAQYLTPLGQVLRELEAWDELEQLAQYALDLHANDPVQLARDYGFLAQVARVRGDWELCRLQAASAIDTLAPVAEAIGSERGLYFFLLGQALQKSPISGDSNALVRFFRIRQAEALRHLKLARQVSVPSEDPGLHVEILNELRSLYFQRGEYLQAFRIKQEQRAIETLYGFRAFIGAGQLQPSQTGTAGGYRPSWASLQGNEFRFPSQEIAAAGRQQDVERLCERMSRADRKLTILYGQSGVGKSSLVKAGLVPALEQRPVGDRLALTAIVSAYLDWVGTLARTLGEAFGREGSAGDRSGSEEGALAIAASTGEPVATAQAIVRQLRENAERNLLTILIFDQFEEFFFAIKSRETREQFYDFLKTALDVPFVKVILSLRIDFLHYLLELERSRKFDIVNNDILNKEIRYYLGDFSRQKATEVFESLSGRSQFYLEPELIDALVNDLADDTGEVRPIELQLVGAQLQDDKITTLKAYRQLGSAPKSTLIERSLVQVVRDCGPQNERIAWEILYNLTDRKNTRPLKTKQELLQVCSGEIVGEAAPGEERLNLILEILVGSGLVFLHHEEPAERYQLVHDYLVNPVRQKYEKDFGVQASLAKALEEEKKQSQVKLEQSNQKLKQQRQGLMVLAVGLAIVSLFAVRNWQQAEVQKRFLEVQKERAQIIAMSAANEALFVLNREFDALMESLRAWGEFKQAKQPDVETKMRVATALQQAVYGVRERNRLEGHGAEVWSVSYSPRGDLIASAGNDGEIRVWKPDGSLHLLLPGHLEALTSVSFSPDGKTIASASRDRTVKLWNAEDGRLLAILDGHEDSVYCVTFSPDGELVATASHDRTIKLWRRSDGQLVKTIRGHDGPVTWVTFSPDGQLIASASDDKTVKVWRRNGKLMTTLPPHNDWAIAVAFSKDGKSIVSAGIDKMIRVWHLDGRPPRIWKAHEGEIFSLAFVPNSNLFASSSDDNTIKLWELDGTLVRTLKGHSGRVTSVSFAPDGETLASGSFDKTVRLWRYRRSLLTVLKGHDSRVSSVSFAPDGETIASASWDNTAKLWDRQGNLLTTLNEAQGHQKRVFGVSFSPDGESIATASQDCTVKVWNRQGELLTTLVDPKLERVEVSLSPVTSMEDEGNEDCNGASTHGDRVYAVSFSPDGQTIASGSRDRTVKLWGVDGSLLATLEGHGDRVNSVSFSPNGRYLASGSDDKTIKLWDTRQKKLVRTFSGIAGHDSYVTDVSFSPDGKTIASASWDNTVKLWPLEGGEPRTLLQGYSDSVESVSFSPNGEILASASWDTTVKLWSLNNGNLIKTLQGHTSGVLDVAFSPAGKMAIASAGADNHIIVWNLDLDDLVIRACSWLNDYLEHSTNISEEDRNLCEGIPIREIP</sequence>
<dbReference type="Gene3D" id="1.25.40.10">
    <property type="entry name" value="Tetratricopeptide repeat domain"/>
    <property type="match status" value="1"/>
</dbReference>
<keyword evidence="6" id="KW-1185">Reference proteome</keyword>
<feature type="repeat" description="WD" evidence="3">
    <location>
        <begin position="1314"/>
        <end position="1345"/>
    </location>
</feature>
<dbReference type="PROSITE" id="PS50082">
    <property type="entry name" value="WD_REPEATS_2"/>
    <property type="match status" value="14"/>
</dbReference>
<evidence type="ECO:0000259" key="4">
    <source>
        <dbReference type="Pfam" id="PF20703"/>
    </source>
</evidence>
<feature type="repeat" description="WD" evidence="3">
    <location>
        <begin position="1469"/>
        <end position="1500"/>
    </location>
</feature>
<feature type="repeat" description="WD" evidence="3">
    <location>
        <begin position="1232"/>
        <end position="1266"/>
    </location>
</feature>
<dbReference type="InterPro" id="IPR027417">
    <property type="entry name" value="P-loop_NTPase"/>
</dbReference>
<evidence type="ECO:0000313" key="6">
    <source>
        <dbReference type="Proteomes" id="UP000500857"/>
    </source>
</evidence>
<dbReference type="InterPro" id="IPR019775">
    <property type="entry name" value="WD40_repeat_CS"/>
</dbReference>
<dbReference type="SMART" id="SM00320">
    <property type="entry name" value="WD40"/>
    <property type="match status" value="14"/>
</dbReference>
<dbReference type="PANTHER" id="PTHR19848:SF8">
    <property type="entry name" value="F-BOX AND WD REPEAT DOMAIN CONTAINING 7"/>
    <property type="match status" value="1"/>
</dbReference>
<dbReference type="Proteomes" id="UP000500857">
    <property type="component" value="Chromosome"/>
</dbReference>
<dbReference type="InterPro" id="IPR001680">
    <property type="entry name" value="WD40_rpt"/>
</dbReference>
<feature type="repeat" description="WD" evidence="3">
    <location>
        <begin position="1639"/>
        <end position="1681"/>
    </location>
</feature>
<evidence type="ECO:0000256" key="3">
    <source>
        <dbReference type="PROSITE-ProRule" id="PRU00221"/>
    </source>
</evidence>
<organism evidence="5 6">
    <name type="scientific">Oxynema aestuarii AP17</name>
    <dbReference type="NCBI Taxonomy" id="2064643"/>
    <lineage>
        <taxon>Bacteria</taxon>
        <taxon>Bacillati</taxon>
        <taxon>Cyanobacteriota</taxon>
        <taxon>Cyanophyceae</taxon>
        <taxon>Oscillatoriophycideae</taxon>
        <taxon>Oscillatoriales</taxon>
        <taxon>Oscillatoriaceae</taxon>
        <taxon>Oxynema</taxon>
        <taxon>Oxynema aestuarii</taxon>
    </lineage>
</organism>
<feature type="repeat" description="WD" evidence="3">
    <location>
        <begin position="1597"/>
        <end position="1638"/>
    </location>
</feature>
<dbReference type="KEGG" id="oxy:HCG48_01300"/>
<evidence type="ECO:0000256" key="1">
    <source>
        <dbReference type="ARBA" id="ARBA00022574"/>
    </source>
</evidence>
<feature type="repeat" description="WD" evidence="3">
    <location>
        <begin position="1399"/>
        <end position="1431"/>
    </location>
</feature>
<dbReference type="InterPro" id="IPR036322">
    <property type="entry name" value="WD40_repeat_dom_sf"/>
</dbReference>
<gene>
    <name evidence="5" type="ORF">HCG48_01300</name>
</gene>
<feature type="domain" description="Novel STAND NTPase 1" evidence="4">
    <location>
        <begin position="556"/>
        <end position="922"/>
    </location>
</feature>
<feature type="repeat" description="WD" evidence="3">
    <location>
        <begin position="1510"/>
        <end position="1551"/>
    </location>
</feature>
<dbReference type="SUPFAM" id="SSF52540">
    <property type="entry name" value="P-loop containing nucleoside triphosphate hydrolases"/>
    <property type="match status" value="1"/>
</dbReference>
<dbReference type="Gene3D" id="3.40.50.300">
    <property type="entry name" value="P-loop containing nucleotide triphosphate hydrolases"/>
    <property type="match status" value="1"/>
</dbReference>
<feature type="repeat" description="WD" evidence="3">
    <location>
        <begin position="1273"/>
        <end position="1307"/>
    </location>
</feature>
<feature type="repeat" description="WD" evidence="3">
    <location>
        <begin position="1191"/>
        <end position="1222"/>
    </location>
</feature>
<evidence type="ECO:0000256" key="2">
    <source>
        <dbReference type="ARBA" id="ARBA00022737"/>
    </source>
</evidence>
<keyword evidence="2" id="KW-0677">Repeat</keyword>
<dbReference type="PANTHER" id="PTHR19848">
    <property type="entry name" value="WD40 REPEAT PROTEIN"/>
    <property type="match status" value="1"/>
</dbReference>
<keyword evidence="1 3" id="KW-0853">WD repeat</keyword>
<feature type="repeat" description="WD" evidence="3">
    <location>
        <begin position="1355"/>
        <end position="1387"/>
    </location>
</feature>
<proteinExistence type="predicted"/>
<protein>
    <recommendedName>
        <fullName evidence="4">Novel STAND NTPase 1 domain-containing protein</fullName>
    </recommendedName>
</protein>
<evidence type="ECO:0000313" key="5">
    <source>
        <dbReference type="EMBL" id="QIZ69387.1"/>
    </source>
</evidence>
<dbReference type="Gene3D" id="2.130.10.10">
    <property type="entry name" value="YVTN repeat-like/Quinoprotein amine dehydrogenase"/>
    <property type="match status" value="5"/>
</dbReference>
<dbReference type="EMBL" id="CP051167">
    <property type="protein sequence ID" value="QIZ69387.1"/>
    <property type="molecule type" value="Genomic_DNA"/>
</dbReference>
<name>A0A6H1TTB9_9CYAN</name>
<dbReference type="SUPFAM" id="SSF50978">
    <property type="entry name" value="WD40 repeat-like"/>
    <property type="match status" value="2"/>
</dbReference>
<dbReference type="Pfam" id="PF20703">
    <property type="entry name" value="nSTAND1"/>
    <property type="match status" value="1"/>
</dbReference>
<feature type="repeat" description="WD" evidence="3">
    <location>
        <begin position="1107"/>
        <end position="1148"/>
    </location>
</feature>
<feature type="repeat" description="WD" evidence="3">
    <location>
        <begin position="1555"/>
        <end position="1596"/>
    </location>
</feature>